<organism evidence="2 3">
    <name type="scientific">Fictibacillus enclensis</name>
    <dbReference type="NCBI Taxonomy" id="1017270"/>
    <lineage>
        <taxon>Bacteria</taxon>
        <taxon>Bacillati</taxon>
        <taxon>Bacillota</taxon>
        <taxon>Bacilli</taxon>
        <taxon>Bacillales</taxon>
        <taxon>Fictibacillaceae</taxon>
        <taxon>Fictibacillus</taxon>
    </lineage>
</organism>
<sequence>MTASSLSCILLAAGRSSRMNQNKALLRWQGLSLIAYQVKTIQHAGIKDVVAVLGFGAAEISRELNGSSVKIVKNNDYSSGKCSSIRIGWHGMDKNSTGVLIAAVDQPLLSEVLCQMDKLHKSDPESIIIPVHNGKRGHPTLLPSLLYSELLLITEETEGLRSIIKKHHKRVKLLKTVDPRILLNLNTPDDYEAAYREDL</sequence>
<gene>
    <name evidence="2" type="ORF">AS030_03855</name>
</gene>
<protein>
    <recommendedName>
        <fullName evidence="1">MobA-like NTP transferase domain-containing protein</fullName>
    </recommendedName>
</protein>
<dbReference type="GO" id="GO:0016779">
    <property type="term" value="F:nucleotidyltransferase activity"/>
    <property type="evidence" value="ECO:0007669"/>
    <property type="project" value="UniProtKB-ARBA"/>
</dbReference>
<dbReference type="RefSeq" id="WP_061968597.1">
    <property type="nucleotide sequence ID" value="NZ_FMAV01000001.1"/>
</dbReference>
<reference evidence="2 3" key="1">
    <citation type="journal article" date="2014" name="Antonie Van Leeuwenhoek">
        <title>Fictibacillus enclensis sp. nov., isolated from marine sediment.</title>
        <authorList>
            <person name="Dastager S.G."/>
            <person name="Mawlankar R."/>
            <person name="Srinivasan K."/>
            <person name="Tang S.K."/>
            <person name="Lee J.C."/>
            <person name="Ramana V.V."/>
            <person name="Shouche Y.S."/>
        </authorList>
    </citation>
    <scope>NUCLEOTIDE SEQUENCE [LARGE SCALE GENOMIC DNA]</scope>
    <source>
        <strain evidence="2 3">NIO-1003</strain>
    </source>
</reference>
<dbReference type="PANTHER" id="PTHR43777">
    <property type="entry name" value="MOLYBDENUM COFACTOR CYTIDYLYLTRANSFERASE"/>
    <property type="match status" value="1"/>
</dbReference>
<dbReference type="InterPro" id="IPR029044">
    <property type="entry name" value="Nucleotide-diphossugar_trans"/>
</dbReference>
<dbReference type="AlphaFoldDB" id="A0A0V8JBW9"/>
<dbReference type="EMBL" id="LNQN01000001">
    <property type="protein sequence ID" value="KSU84679.1"/>
    <property type="molecule type" value="Genomic_DNA"/>
</dbReference>
<dbReference type="Proteomes" id="UP000054099">
    <property type="component" value="Unassembled WGS sequence"/>
</dbReference>
<dbReference type="InterPro" id="IPR025877">
    <property type="entry name" value="MobA-like_NTP_Trfase"/>
</dbReference>
<feature type="domain" description="MobA-like NTP transferase" evidence="1">
    <location>
        <begin position="8"/>
        <end position="168"/>
    </location>
</feature>
<name>A0A0V8JBW9_9BACL</name>
<keyword evidence="3" id="KW-1185">Reference proteome</keyword>
<evidence type="ECO:0000313" key="3">
    <source>
        <dbReference type="Proteomes" id="UP000054099"/>
    </source>
</evidence>
<evidence type="ECO:0000259" key="1">
    <source>
        <dbReference type="Pfam" id="PF12804"/>
    </source>
</evidence>
<evidence type="ECO:0000313" key="2">
    <source>
        <dbReference type="EMBL" id="KSU84679.1"/>
    </source>
</evidence>
<dbReference type="SUPFAM" id="SSF53448">
    <property type="entry name" value="Nucleotide-diphospho-sugar transferases"/>
    <property type="match status" value="1"/>
</dbReference>
<dbReference type="PANTHER" id="PTHR43777:SF1">
    <property type="entry name" value="MOLYBDENUM COFACTOR CYTIDYLYLTRANSFERASE"/>
    <property type="match status" value="1"/>
</dbReference>
<comment type="caution">
    <text evidence="2">The sequence shown here is derived from an EMBL/GenBank/DDBJ whole genome shotgun (WGS) entry which is preliminary data.</text>
</comment>
<dbReference type="Pfam" id="PF12804">
    <property type="entry name" value="NTP_transf_3"/>
    <property type="match status" value="1"/>
</dbReference>
<accession>A0A0V8JBW9</accession>
<proteinExistence type="predicted"/>
<dbReference type="CDD" id="cd04182">
    <property type="entry name" value="GT_2_like_f"/>
    <property type="match status" value="1"/>
</dbReference>
<dbReference type="OrthoDB" id="285216at2"/>
<dbReference type="Gene3D" id="3.90.550.10">
    <property type="entry name" value="Spore Coat Polysaccharide Biosynthesis Protein SpsA, Chain A"/>
    <property type="match status" value="1"/>
</dbReference>